<proteinExistence type="predicted"/>
<gene>
    <name evidence="3" type="ORF">IE81DRAFT_322080</name>
</gene>
<dbReference type="Gene3D" id="1.25.40.550">
    <property type="entry name" value="Aar2, C-terminal domain-like"/>
    <property type="match status" value="1"/>
</dbReference>
<reference evidence="3 4" key="1">
    <citation type="journal article" date="2018" name="Mol. Biol. Evol.">
        <title>Broad Genomic Sampling Reveals a Smut Pathogenic Ancestry of the Fungal Clade Ustilaginomycotina.</title>
        <authorList>
            <person name="Kijpornyongpan T."/>
            <person name="Mondo S.J."/>
            <person name="Barry K."/>
            <person name="Sandor L."/>
            <person name="Lee J."/>
            <person name="Lipzen A."/>
            <person name="Pangilinan J."/>
            <person name="LaButti K."/>
            <person name="Hainaut M."/>
            <person name="Henrissat B."/>
            <person name="Grigoriev I.V."/>
            <person name="Spatafora J.W."/>
            <person name="Aime M.C."/>
        </authorList>
    </citation>
    <scope>NUCLEOTIDE SEQUENCE [LARGE SCALE GENOMIC DNA]</scope>
    <source>
        <strain evidence="3 4">MCA 4658</strain>
    </source>
</reference>
<dbReference type="PANTHER" id="PTHR12689:SF4">
    <property type="entry name" value="PROTEIN AAR2 HOMOLOG"/>
    <property type="match status" value="1"/>
</dbReference>
<sequence>MASSHATSSSCTLDLDPALPLMGGSTIHISGLDYPLSDASPEVNQISLQGLTNVPTGVHFFAWDPPLSASSQSSLPPGFTNRVGFFAHLTYDGQVVRRDLSSGHRSGSKGAVLSRSAARQEPTGSNRSTQLSFPLPTSSWQSWQRATALLDKRPDTLQRVLGDQLSCCTSDELAHPERPLCAGKISSAEQKLEESLRTARRRDVSGDDLAAKEEELDKRLRFTPVLLRKSWVDTVGEERTRWSLDKSLALRKAVETLAGDPTALLAEFELSFVLFVSLSSPAALSHWQCFVELFCRSRAAMGAQFIHQVSGHGLEAILHGASSTAVAASAVNGSAAASNGSKSSATDYMVPELHAAFMQTLCAQLNLLDAETLLGDQGPNDNLAYWLSQELHSLRAAITDALAVSASPSSIATTPSNADRSDPSEKLISCWRVLARVFREKSGVDLDERNDEEILLQEQELFERGIEMGAEDAPVVVDL</sequence>
<feature type="domain" description="AAR2 C-terminal" evidence="2">
    <location>
        <begin position="222"/>
        <end position="447"/>
    </location>
</feature>
<dbReference type="AlphaFoldDB" id="A0A316W1X8"/>
<protein>
    <recommendedName>
        <fullName evidence="2">AAR2 C-terminal domain-containing protein</fullName>
    </recommendedName>
</protein>
<dbReference type="OrthoDB" id="201752at2759"/>
<dbReference type="STRING" id="1522189.A0A316W1X8"/>
<dbReference type="GeneID" id="37035395"/>
<dbReference type="RefSeq" id="XP_025370839.1">
    <property type="nucleotide sequence ID" value="XM_025513525.1"/>
</dbReference>
<dbReference type="FunCoup" id="A0A316W1X8">
    <property type="interactions" value="351"/>
</dbReference>
<evidence type="ECO:0000259" key="2">
    <source>
        <dbReference type="Pfam" id="PF05282"/>
    </source>
</evidence>
<dbReference type="InParanoid" id="A0A316W1X8"/>
<evidence type="ECO:0000313" key="3">
    <source>
        <dbReference type="EMBL" id="PWN43679.1"/>
    </source>
</evidence>
<evidence type="ECO:0000313" key="4">
    <source>
        <dbReference type="Proteomes" id="UP000245783"/>
    </source>
</evidence>
<dbReference type="Pfam" id="PF05282">
    <property type="entry name" value="AAR2"/>
    <property type="match status" value="1"/>
</dbReference>
<accession>A0A316W1X8</accession>
<dbReference type="InterPro" id="IPR033648">
    <property type="entry name" value="AAR2_C"/>
</dbReference>
<dbReference type="InterPro" id="IPR007946">
    <property type="entry name" value="AAR2"/>
</dbReference>
<feature type="region of interest" description="Disordered" evidence="1">
    <location>
        <begin position="100"/>
        <end position="135"/>
    </location>
</feature>
<dbReference type="InterPro" id="IPR038514">
    <property type="entry name" value="AAR2_C_sf"/>
</dbReference>
<dbReference type="PANTHER" id="PTHR12689">
    <property type="entry name" value="A1 CISTRON SPLICING FACTOR AAR2-RELATED"/>
    <property type="match status" value="1"/>
</dbReference>
<feature type="compositionally biased region" description="Polar residues" evidence="1">
    <location>
        <begin position="122"/>
        <end position="135"/>
    </location>
</feature>
<dbReference type="GO" id="GO:0000244">
    <property type="term" value="P:spliceosomal tri-snRNP complex assembly"/>
    <property type="evidence" value="ECO:0007669"/>
    <property type="project" value="TreeGrafter"/>
</dbReference>
<dbReference type="Proteomes" id="UP000245783">
    <property type="component" value="Unassembled WGS sequence"/>
</dbReference>
<organism evidence="3 4">
    <name type="scientific">Ceraceosorus guamensis</name>
    <dbReference type="NCBI Taxonomy" id="1522189"/>
    <lineage>
        <taxon>Eukaryota</taxon>
        <taxon>Fungi</taxon>
        <taxon>Dikarya</taxon>
        <taxon>Basidiomycota</taxon>
        <taxon>Ustilaginomycotina</taxon>
        <taxon>Exobasidiomycetes</taxon>
        <taxon>Ceraceosorales</taxon>
        <taxon>Ceraceosoraceae</taxon>
        <taxon>Ceraceosorus</taxon>
    </lineage>
</organism>
<dbReference type="EMBL" id="KZ819367">
    <property type="protein sequence ID" value="PWN43679.1"/>
    <property type="molecule type" value="Genomic_DNA"/>
</dbReference>
<name>A0A316W1X8_9BASI</name>
<dbReference type="CDD" id="cd13778">
    <property type="entry name" value="Aar2_C"/>
    <property type="match status" value="1"/>
</dbReference>
<keyword evidence="4" id="KW-1185">Reference proteome</keyword>
<evidence type="ECO:0000256" key="1">
    <source>
        <dbReference type="SAM" id="MobiDB-lite"/>
    </source>
</evidence>